<dbReference type="PANTHER" id="PTHR30404:SF0">
    <property type="entry name" value="N-ACETYLMURAMOYL-L-ALANINE AMIDASE AMIC"/>
    <property type="match status" value="1"/>
</dbReference>
<dbReference type="InterPro" id="IPR002508">
    <property type="entry name" value="MurNAc-LAA_cat"/>
</dbReference>
<keyword evidence="3" id="KW-0378">Hydrolase</keyword>
<evidence type="ECO:0000256" key="1">
    <source>
        <dbReference type="ARBA" id="ARBA00001561"/>
    </source>
</evidence>
<dbReference type="InterPro" id="IPR050695">
    <property type="entry name" value="N-acetylmuramoyl_amidase_3"/>
</dbReference>
<dbReference type="Proteomes" id="UP000249065">
    <property type="component" value="Unassembled WGS sequence"/>
</dbReference>
<evidence type="ECO:0000256" key="4">
    <source>
        <dbReference type="SAM" id="SignalP"/>
    </source>
</evidence>
<dbReference type="Pfam" id="PF01520">
    <property type="entry name" value="Amidase_3"/>
    <property type="match status" value="1"/>
</dbReference>
<gene>
    <name evidence="6" type="ORF">DOO78_24035</name>
</gene>
<dbReference type="GO" id="GO:0009253">
    <property type="term" value="P:peptidoglycan catabolic process"/>
    <property type="evidence" value="ECO:0007669"/>
    <property type="project" value="InterPro"/>
</dbReference>
<comment type="catalytic activity">
    <reaction evidence="1">
        <text>Hydrolyzes the link between N-acetylmuramoyl residues and L-amino acid residues in certain cell-wall glycopeptides.</text>
        <dbReference type="EC" id="3.5.1.28"/>
    </reaction>
</comment>
<dbReference type="Gene3D" id="3.40.630.40">
    <property type="entry name" value="Zn-dependent exopeptidases"/>
    <property type="match status" value="1"/>
</dbReference>
<evidence type="ECO:0000256" key="3">
    <source>
        <dbReference type="ARBA" id="ARBA00022801"/>
    </source>
</evidence>
<comment type="caution">
    <text evidence="6">The sequence shown here is derived from an EMBL/GenBank/DDBJ whole genome shotgun (WGS) entry which is preliminary data.</text>
</comment>
<dbReference type="EC" id="3.5.1.28" evidence="2"/>
<keyword evidence="7" id="KW-1185">Reference proteome</keyword>
<dbReference type="GO" id="GO:0030288">
    <property type="term" value="C:outer membrane-bounded periplasmic space"/>
    <property type="evidence" value="ECO:0007669"/>
    <property type="project" value="TreeGrafter"/>
</dbReference>
<dbReference type="AlphaFoldDB" id="A0A327LYB9"/>
<sequence length="370" mass="39282">MGRRGLLAAMAALLAGAAGAGPVLSVARGRTRLVLPLAHRAPWRLSAALDPPRLLLDLPEAPKGWPARQPGRGLVARLEQRRHDGGHRLAILLARPVALPVTRVSRHGLTIELAPGPASGFAPIADGRSLAAAAAQPRRTLPLVVLDPGHGGKDPGAIGVRGTQEKRITLAAALELKRQLEARGGCRVLLTRSRDVFIPLGQRIELARQREAALFLSLHADSAPGARGASVYTLSETATDRFSAALARRENAADQRGGLRLPSVPPEVQRILLSLMRQETRSGSEQLARLAVAALGGEVPLLPHTHRRAGFVVLKAPDVPSALVEMGFLSHPGDEAALNRPEHRRKLATALAETVTAYLATRRTTLAMLG</sequence>
<dbReference type="OrthoDB" id="9806267at2"/>
<evidence type="ECO:0000313" key="6">
    <source>
        <dbReference type="EMBL" id="RAI55356.1"/>
    </source>
</evidence>
<accession>A0A327LYB9</accession>
<dbReference type="CDD" id="cd02696">
    <property type="entry name" value="MurNAc-LAA"/>
    <property type="match status" value="1"/>
</dbReference>
<dbReference type="SUPFAM" id="SSF53187">
    <property type="entry name" value="Zn-dependent exopeptidases"/>
    <property type="match status" value="1"/>
</dbReference>
<keyword evidence="4" id="KW-0732">Signal</keyword>
<feature type="signal peptide" evidence="4">
    <location>
        <begin position="1"/>
        <end position="20"/>
    </location>
</feature>
<protein>
    <recommendedName>
        <fullName evidence="2">N-acetylmuramoyl-L-alanine amidase</fullName>
        <ecNumber evidence="2">3.5.1.28</ecNumber>
    </recommendedName>
</protein>
<dbReference type="RefSeq" id="WP_111472433.1">
    <property type="nucleotide sequence ID" value="NZ_QLIX01000032.1"/>
</dbReference>
<evidence type="ECO:0000313" key="7">
    <source>
        <dbReference type="Proteomes" id="UP000249065"/>
    </source>
</evidence>
<dbReference type="GO" id="GO:0008745">
    <property type="term" value="F:N-acetylmuramoyl-L-alanine amidase activity"/>
    <property type="evidence" value="ECO:0007669"/>
    <property type="project" value="UniProtKB-EC"/>
</dbReference>
<proteinExistence type="predicted"/>
<evidence type="ECO:0000259" key="5">
    <source>
        <dbReference type="SMART" id="SM00646"/>
    </source>
</evidence>
<reference evidence="7" key="1">
    <citation type="submission" date="2018-06" db="EMBL/GenBank/DDBJ databases">
        <authorList>
            <person name="Khan S.A."/>
        </authorList>
    </citation>
    <scope>NUCLEOTIDE SEQUENCE [LARGE SCALE GENOMIC DNA]</scope>
    <source>
        <strain evidence="7">DB-1506</strain>
    </source>
</reference>
<feature type="domain" description="MurNAc-LAA" evidence="5">
    <location>
        <begin position="204"/>
        <end position="356"/>
    </location>
</feature>
<evidence type="ECO:0000256" key="2">
    <source>
        <dbReference type="ARBA" id="ARBA00011901"/>
    </source>
</evidence>
<feature type="chain" id="PRO_5016238797" description="N-acetylmuramoyl-L-alanine amidase" evidence="4">
    <location>
        <begin position="21"/>
        <end position="370"/>
    </location>
</feature>
<name>A0A327LYB9_9PROT</name>
<organism evidence="6 7">
    <name type="scientific">Roseicella frigidaeris</name>
    <dbReference type="NCBI Taxonomy" id="2230885"/>
    <lineage>
        <taxon>Bacteria</taxon>
        <taxon>Pseudomonadati</taxon>
        <taxon>Pseudomonadota</taxon>
        <taxon>Alphaproteobacteria</taxon>
        <taxon>Acetobacterales</taxon>
        <taxon>Roseomonadaceae</taxon>
        <taxon>Roseicella</taxon>
    </lineage>
</organism>
<dbReference type="PANTHER" id="PTHR30404">
    <property type="entry name" value="N-ACETYLMURAMOYL-L-ALANINE AMIDASE"/>
    <property type="match status" value="1"/>
</dbReference>
<dbReference type="EMBL" id="QLIX01000032">
    <property type="protein sequence ID" value="RAI55356.1"/>
    <property type="molecule type" value="Genomic_DNA"/>
</dbReference>
<dbReference type="SMART" id="SM00646">
    <property type="entry name" value="Ami_3"/>
    <property type="match status" value="1"/>
</dbReference>